<comment type="caution">
    <text evidence="1">The sequence shown here is derived from an EMBL/GenBank/DDBJ whole genome shotgun (WGS) entry which is preliminary data.</text>
</comment>
<evidence type="ECO:0008006" key="3">
    <source>
        <dbReference type="Google" id="ProtNLM"/>
    </source>
</evidence>
<evidence type="ECO:0000313" key="1">
    <source>
        <dbReference type="EMBL" id="KRY38198.1"/>
    </source>
</evidence>
<accession>A0A0V1BMJ6</accession>
<dbReference type="EMBL" id="JYDH01000027">
    <property type="protein sequence ID" value="KRY38198.1"/>
    <property type="molecule type" value="Genomic_DNA"/>
</dbReference>
<dbReference type="AlphaFoldDB" id="A0A0V1BMJ6"/>
<gene>
    <name evidence="1" type="ORF">T01_7364</name>
</gene>
<reference evidence="1 2" key="1">
    <citation type="submission" date="2015-01" db="EMBL/GenBank/DDBJ databases">
        <title>Evolution of Trichinella species and genotypes.</title>
        <authorList>
            <person name="Korhonen P.K."/>
            <person name="Edoardo P."/>
            <person name="Giuseppe L.R."/>
            <person name="Gasser R.B."/>
        </authorList>
    </citation>
    <scope>NUCLEOTIDE SEQUENCE [LARGE SCALE GENOMIC DNA]</scope>
    <source>
        <strain evidence="1">ISS3</strain>
    </source>
</reference>
<dbReference type="InParanoid" id="A0A0V1BMJ6"/>
<protein>
    <recommendedName>
        <fullName evidence="3">FLYWCH-type domain-containing protein</fullName>
    </recommendedName>
</protein>
<dbReference type="Proteomes" id="UP000054776">
    <property type="component" value="Unassembled WGS sequence"/>
</dbReference>
<evidence type="ECO:0000313" key="2">
    <source>
        <dbReference type="Proteomes" id="UP000054776"/>
    </source>
</evidence>
<sequence length="144" mass="16316">MRGCCGKLYTNLDATQVIQTCEHADGRRVDPHTLYQQLNELKRLAAGDQNPVTEIYDDLANNASTSADTAPYFPSWDQAQNTMYYGRSVQRYPQLLARRQDLWITAEQTSTKSGVQFLMYHSPTNDILIFIKKAVVRLLAQSIG</sequence>
<name>A0A0V1BMJ6_TRISP</name>
<keyword evidence="2" id="KW-1185">Reference proteome</keyword>
<proteinExistence type="predicted"/>
<organism evidence="1 2">
    <name type="scientific">Trichinella spiralis</name>
    <name type="common">Trichina worm</name>
    <dbReference type="NCBI Taxonomy" id="6334"/>
    <lineage>
        <taxon>Eukaryota</taxon>
        <taxon>Metazoa</taxon>
        <taxon>Ecdysozoa</taxon>
        <taxon>Nematoda</taxon>
        <taxon>Enoplea</taxon>
        <taxon>Dorylaimia</taxon>
        <taxon>Trichinellida</taxon>
        <taxon>Trichinellidae</taxon>
        <taxon>Trichinella</taxon>
    </lineage>
</organism>